<sequence length="39" mass="4558">MVKLNVCIDKTRELVETSSRILIRQKIKKVLKTLYGLIL</sequence>
<organism evidence="1 2">
    <name type="scientific">Parafilimonas terrae</name>
    <dbReference type="NCBI Taxonomy" id="1465490"/>
    <lineage>
        <taxon>Bacteria</taxon>
        <taxon>Pseudomonadati</taxon>
        <taxon>Bacteroidota</taxon>
        <taxon>Chitinophagia</taxon>
        <taxon>Chitinophagales</taxon>
        <taxon>Chitinophagaceae</taxon>
        <taxon>Parafilimonas</taxon>
    </lineage>
</organism>
<protein>
    <submittedName>
        <fullName evidence="1">Uncharacterized protein</fullName>
    </submittedName>
</protein>
<evidence type="ECO:0000313" key="1">
    <source>
        <dbReference type="EMBL" id="SFQ18916.1"/>
    </source>
</evidence>
<keyword evidence="2" id="KW-1185">Reference proteome</keyword>
<reference evidence="1 2" key="1">
    <citation type="submission" date="2016-10" db="EMBL/GenBank/DDBJ databases">
        <authorList>
            <person name="de Groot N.N."/>
        </authorList>
    </citation>
    <scope>NUCLEOTIDE SEQUENCE [LARGE SCALE GENOMIC DNA]</scope>
    <source>
        <strain evidence="1 2">DSM 28286</strain>
    </source>
</reference>
<dbReference type="AlphaFoldDB" id="A0A1I5WHL2"/>
<gene>
    <name evidence="1" type="ORF">SAMN05444277_106177</name>
</gene>
<dbReference type="EMBL" id="FOXQ01000006">
    <property type="protein sequence ID" value="SFQ18916.1"/>
    <property type="molecule type" value="Genomic_DNA"/>
</dbReference>
<accession>A0A1I5WHL2</accession>
<evidence type="ECO:0000313" key="2">
    <source>
        <dbReference type="Proteomes" id="UP000199031"/>
    </source>
</evidence>
<proteinExistence type="predicted"/>
<dbReference type="Proteomes" id="UP000199031">
    <property type="component" value="Unassembled WGS sequence"/>
</dbReference>
<name>A0A1I5WHL2_9BACT</name>